<proteinExistence type="predicted"/>
<dbReference type="EMBL" id="MRCA01000014">
    <property type="protein sequence ID" value="OKH11906.1"/>
    <property type="molecule type" value="Genomic_DNA"/>
</dbReference>
<accession>A0A1U7GUW9</accession>
<dbReference type="AlphaFoldDB" id="A0A1U7GUW9"/>
<dbReference type="Proteomes" id="UP000186391">
    <property type="component" value="Unassembled WGS sequence"/>
</dbReference>
<comment type="caution">
    <text evidence="1">The sequence shown here is derived from an EMBL/GenBank/DDBJ whole genome shotgun (WGS) entry which is preliminary data.</text>
</comment>
<evidence type="ECO:0000313" key="1">
    <source>
        <dbReference type="EMBL" id="OKH11906.1"/>
    </source>
</evidence>
<evidence type="ECO:0000313" key="2">
    <source>
        <dbReference type="Proteomes" id="UP000186391"/>
    </source>
</evidence>
<reference evidence="1 2" key="1">
    <citation type="submission" date="2016-11" db="EMBL/GenBank/DDBJ databases">
        <title>Draft Genome Sequences of Nine Cyanobacterial Strains from Diverse Habitats.</title>
        <authorList>
            <person name="Zhu T."/>
            <person name="Hou S."/>
            <person name="Lu X."/>
            <person name="Hess W.R."/>
        </authorList>
    </citation>
    <scope>NUCLEOTIDE SEQUENCE [LARGE SCALE GENOMIC DNA]</scope>
    <source>
        <strain evidence="1 2">NIES-592</strain>
    </source>
</reference>
<name>A0A1U7GUW9_9CYAN</name>
<gene>
    <name evidence="1" type="ORF">NIES592_19620</name>
</gene>
<keyword evidence="2" id="KW-1185">Reference proteome</keyword>
<protein>
    <submittedName>
        <fullName evidence="1">Uncharacterized protein</fullName>
    </submittedName>
</protein>
<organism evidence="1 2">
    <name type="scientific">Fischerella major NIES-592</name>
    <dbReference type="NCBI Taxonomy" id="210994"/>
    <lineage>
        <taxon>Bacteria</taxon>
        <taxon>Bacillati</taxon>
        <taxon>Cyanobacteriota</taxon>
        <taxon>Cyanophyceae</taxon>
        <taxon>Nostocales</taxon>
        <taxon>Hapalosiphonaceae</taxon>
        <taxon>Fischerella</taxon>
    </lineage>
</organism>
<sequence length="68" mass="8059">MFDLLNLDEWGFTREFDVFGKNEHRCTQMNTDGLSVFDLLNLDEWGFTREFDVFGKNELNTHSPEIEP</sequence>